<name>A0ABN9CKE5_9NEOB</name>
<comment type="caution">
    <text evidence="1">The sequence shown here is derived from an EMBL/GenBank/DDBJ whole genome shotgun (WGS) entry which is preliminary data.</text>
</comment>
<evidence type="ECO:0000313" key="2">
    <source>
        <dbReference type="Proteomes" id="UP001162483"/>
    </source>
</evidence>
<keyword evidence="2" id="KW-1185">Reference proteome</keyword>
<feature type="non-terminal residue" evidence="1">
    <location>
        <position position="1"/>
    </location>
</feature>
<dbReference type="Proteomes" id="UP001162483">
    <property type="component" value="Unassembled WGS sequence"/>
</dbReference>
<gene>
    <name evidence="1" type="ORF">SPARVUS_LOCUS5193370</name>
</gene>
<sequence length="78" mass="8557">GLLPHSPLRIGTFGERVPEFDRYPLPLPGQLPRRLEAEGVLPPSLWSFGTRDRSQKTVGPFTKHSKLLASAVGKPAVK</sequence>
<feature type="non-terminal residue" evidence="1">
    <location>
        <position position="78"/>
    </location>
</feature>
<organism evidence="1 2">
    <name type="scientific">Staurois parvus</name>
    <dbReference type="NCBI Taxonomy" id="386267"/>
    <lineage>
        <taxon>Eukaryota</taxon>
        <taxon>Metazoa</taxon>
        <taxon>Chordata</taxon>
        <taxon>Craniata</taxon>
        <taxon>Vertebrata</taxon>
        <taxon>Euteleostomi</taxon>
        <taxon>Amphibia</taxon>
        <taxon>Batrachia</taxon>
        <taxon>Anura</taxon>
        <taxon>Neobatrachia</taxon>
        <taxon>Ranoidea</taxon>
        <taxon>Ranidae</taxon>
        <taxon>Staurois</taxon>
    </lineage>
</organism>
<evidence type="ECO:0000313" key="1">
    <source>
        <dbReference type="EMBL" id="CAI9560160.1"/>
    </source>
</evidence>
<protein>
    <submittedName>
        <fullName evidence="1">Uncharacterized protein</fullName>
    </submittedName>
</protein>
<dbReference type="EMBL" id="CATNWA010010601">
    <property type="protein sequence ID" value="CAI9560160.1"/>
    <property type="molecule type" value="Genomic_DNA"/>
</dbReference>
<proteinExistence type="predicted"/>
<accession>A0ABN9CKE5</accession>
<reference evidence="1" key="1">
    <citation type="submission" date="2023-05" db="EMBL/GenBank/DDBJ databases">
        <authorList>
            <person name="Stuckert A."/>
        </authorList>
    </citation>
    <scope>NUCLEOTIDE SEQUENCE</scope>
</reference>